<evidence type="ECO:0000256" key="1">
    <source>
        <dbReference type="SAM" id="MobiDB-lite"/>
    </source>
</evidence>
<proteinExistence type="predicted"/>
<evidence type="ECO:0000313" key="4">
    <source>
        <dbReference type="Proteomes" id="UP000323502"/>
    </source>
</evidence>
<reference evidence="3 4" key="1">
    <citation type="submission" date="2016-10" db="EMBL/GenBank/DDBJ databases">
        <authorList>
            <person name="Varghese N."/>
            <person name="Submissions S."/>
        </authorList>
    </citation>
    <scope>NUCLEOTIDE SEQUENCE [LARGE SCALE GENOMIC DNA]</scope>
    <source>
        <strain evidence="3 4">S7-754</strain>
    </source>
</reference>
<evidence type="ECO:0000313" key="3">
    <source>
        <dbReference type="EMBL" id="SDF60765.1"/>
    </source>
</evidence>
<protein>
    <submittedName>
        <fullName evidence="3">Uncharacterized protein</fullName>
    </submittedName>
</protein>
<dbReference type="EMBL" id="FNBI01000004">
    <property type="protein sequence ID" value="SDF60765.1"/>
    <property type="molecule type" value="Genomic_DNA"/>
</dbReference>
<gene>
    <name evidence="2" type="ORF">GQR91_01320</name>
    <name evidence="3" type="ORF">SAMN05216557_104182</name>
</gene>
<dbReference type="Proteomes" id="UP000436801">
    <property type="component" value="Unassembled WGS sequence"/>
</dbReference>
<reference evidence="2 5" key="2">
    <citation type="submission" date="2019-12" db="EMBL/GenBank/DDBJ databases">
        <authorList>
            <person name="Zheng J."/>
        </authorList>
    </citation>
    <scope>NUCLEOTIDE SEQUENCE [LARGE SCALE GENOMIC DNA]</scope>
    <source>
        <strain evidence="2 5">DSM 27347</strain>
    </source>
</reference>
<feature type="compositionally biased region" description="Basic and acidic residues" evidence="1">
    <location>
        <begin position="10"/>
        <end position="35"/>
    </location>
</feature>
<organism evidence="3 4">
    <name type="scientific">Sphingomonas carotinifaciens</name>
    <dbReference type="NCBI Taxonomy" id="1166323"/>
    <lineage>
        <taxon>Bacteria</taxon>
        <taxon>Pseudomonadati</taxon>
        <taxon>Pseudomonadota</taxon>
        <taxon>Alphaproteobacteria</taxon>
        <taxon>Sphingomonadales</taxon>
        <taxon>Sphingomonadaceae</taxon>
        <taxon>Sphingomonas</taxon>
    </lineage>
</organism>
<evidence type="ECO:0000313" key="5">
    <source>
        <dbReference type="Proteomes" id="UP000436801"/>
    </source>
</evidence>
<dbReference type="RefSeq" id="WP_160146778.1">
    <property type="nucleotide sequence ID" value="NZ_CP178398.1"/>
</dbReference>
<name>A0A1G7MGE1_9SPHN</name>
<feature type="region of interest" description="Disordered" evidence="1">
    <location>
        <begin position="1"/>
        <end position="47"/>
    </location>
</feature>
<sequence length="47" mass="5094">MTDHKKKGDFHKNGKDDIGGNAKQDNDRNPDDHSRTGGQNAGHGGHK</sequence>
<keyword evidence="4" id="KW-1185">Reference proteome</keyword>
<dbReference type="Proteomes" id="UP000323502">
    <property type="component" value="Unassembled WGS sequence"/>
</dbReference>
<dbReference type="AlphaFoldDB" id="A0A1G7MGE1"/>
<dbReference type="EMBL" id="WSUT01000001">
    <property type="protein sequence ID" value="MWC42302.1"/>
    <property type="molecule type" value="Genomic_DNA"/>
</dbReference>
<accession>A0A1G7MGE1</accession>
<evidence type="ECO:0000313" key="2">
    <source>
        <dbReference type="EMBL" id="MWC42302.1"/>
    </source>
</evidence>